<dbReference type="Gene3D" id="3.60.15.10">
    <property type="entry name" value="Ribonuclease Z/Hydroxyacylglutathione hydrolase-like"/>
    <property type="match status" value="1"/>
</dbReference>
<accession>A0A7X6I8I0</accession>
<name>A0A7X6I8I0_9BURK</name>
<evidence type="ECO:0000313" key="2">
    <source>
        <dbReference type="EMBL" id="NKE68621.1"/>
    </source>
</evidence>
<organism evidence="2 3">
    <name type="scientific">Ramlibacter lithotrophicus</name>
    <dbReference type="NCBI Taxonomy" id="2606681"/>
    <lineage>
        <taxon>Bacteria</taxon>
        <taxon>Pseudomonadati</taxon>
        <taxon>Pseudomonadota</taxon>
        <taxon>Betaproteobacteria</taxon>
        <taxon>Burkholderiales</taxon>
        <taxon>Comamonadaceae</taxon>
        <taxon>Ramlibacter</taxon>
    </lineage>
</organism>
<dbReference type="RefSeq" id="WP_168109747.1">
    <property type="nucleotide sequence ID" value="NZ_VTOX01000011.1"/>
</dbReference>
<keyword evidence="3" id="KW-1185">Reference proteome</keyword>
<keyword evidence="2" id="KW-0378">Hydrolase</keyword>
<feature type="region of interest" description="Disordered" evidence="1">
    <location>
        <begin position="373"/>
        <end position="399"/>
    </location>
</feature>
<dbReference type="GO" id="GO:0016787">
    <property type="term" value="F:hydrolase activity"/>
    <property type="evidence" value="ECO:0007669"/>
    <property type="project" value="UniProtKB-KW"/>
</dbReference>
<protein>
    <submittedName>
        <fullName evidence="2">Metallohydrolase</fullName>
    </submittedName>
</protein>
<proteinExistence type="predicted"/>
<evidence type="ECO:0000256" key="1">
    <source>
        <dbReference type="SAM" id="MobiDB-lite"/>
    </source>
</evidence>
<sequence length="399" mass="44204">MAASITFFPVGCGDMTLLRLADQARTTVLVDINIRGAADDPDDDTRDVAKDLRDRLGRDSKNRPYVDAFLMTHPDADHIRGLQNHFWLGPLADYPDDKKPDGEKRIVIREIWSSPIVYRRADKDHVLCDDAKAFNTEAKRRVKVNRDKKFEGVGDGDRILVMGEDENGKTDDLTPILVKIDQQFSHINGVNKKGYFTATLLAPLPKQETEEEEEKLRKNHSSVILNMMVGADAKTPDGCKFLCGGDAEVLIWERQWERHKSDTGVLEYDLLLAPHHCSWHTLSWESWSKTKGKAKVSEDARKALSVTRKGAMIVASCAPIKDDDCDPPCIGAKREYEAIVKDAGGSFVCVGEQPSEANPEPLELTVSAEGVSLPAKQETGRKSAAIITSASTPMPHGSR</sequence>
<dbReference type="AlphaFoldDB" id="A0A7X6I8I0"/>
<dbReference type="Proteomes" id="UP000521868">
    <property type="component" value="Unassembled WGS sequence"/>
</dbReference>
<comment type="caution">
    <text evidence="2">The sequence shown here is derived from an EMBL/GenBank/DDBJ whole genome shotgun (WGS) entry which is preliminary data.</text>
</comment>
<dbReference type="SUPFAM" id="SSF56281">
    <property type="entry name" value="Metallo-hydrolase/oxidoreductase"/>
    <property type="match status" value="1"/>
</dbReference>
<dbReference type="EMBL" id="VTOX01000011">
    <property type="protein sequence ID" value="NKE68621.1"/>
    <property type="molecule type" value="Genomic_DNA"/>
</dbReference>
<dbReference type="InterPro" id="IPR036866">
    <property type="entry name" value="RibonucZ/Hydroxyglut_hydro"/>
</dbReference>
<reference evidence="2 3" key="1">
    <citation type="journal article" date="2020" name="Nature">
        <title>Bacterial chemolithoautotrophy via manganese oxidation.</title>
        <authorList>
            <person name="Yu H."/>
            <person name="Leadbetter J.R."/>
        </authorList>
    </citation>
    <scope>NUCLEOTIDE SEQUENCE [LARGE SCALE GENOMIC DNA]</scope>
    <source>
        <strain evidence="2 3">RBP-1</strain>
    </source>
</reference>
<gene>
    <name evidence="2" type="ORF">RAMLITH_22630</name>
</gene>
<evidence type="ECO:0000313" key="3">
    <source>
        <dbReference type="Proteomes" id="UP000521868"/>
    </source>
</evidence>